<dbReference type="Pfam" id="PF14742">
    <property type="entry name" value="GDE_N_bis"/>
    <property type="match status" value="1"/>
</dbReference>
<evidence type="ECO:0000256" key="1">
    <source>
        <dbReference type="SAM" id="MobiDB-lite"/>
    </source>
</evidence>
<reference evidence="5" key="1">
    <citation type="submission" date="2018-09" db="EMBL/GenBank/DDBJ databases">
        <authorList>
            <person name="Kim I."/>
        </authorList>
    </citation>
    <scope>NUCLEOTIDE SEQUENCE [LARGE SCALE GENOMIC DNA]</scope>
    <source>
        <strain evidence="5">DD4a</strain>
    </source>
</reference>
<organism evidence="4 5">
    <name type="scientific">Amnibacterium setariae</name>
    <dbReference type="NCBI Taxonomy" id="2306585"/>
    <lineage>
        <taxon>Bacteria</taxon>
        <taxon>Bacillati</taxon>
        <taxon>Actinomycetota</taxon>
        <taxon>Actinomycetes</taxon>
        <taxon>Micrococcales</taxon>
        <taxon>Microbacteriaceae</taxon>
        <taxon>Amnibacterium</taxon>
    </lineage>
</organism>
<evidence type="ECO:0000313" key="5">
    <source>
        <dbReference type="Proteomes" id="UP000265742"/>
    </source>
</evidence>
<feature type="domain" description="Putative glycogen debranching enzyme N-terminal" evidence="2">
    <location>
        <begin position="16"/>
        <end position="154"/>
    </location>
</feature>
<protein>
    <submittedName>
        <fullName evidence="4">Amylo-alpha-1,6-glucosidase</fullName>
    </submittedName>
</protein>
<evidence type="ECO:0000259" key="3">
    <source>
        <dbReference type="Pfam" id="PF22422"/>
    </source>
</evidence>
<dbReference type="AlphaFoldDB" id="A0A3A1U4P7"/>
<gene>
    <name evidence="4" type="ORF">D1781_08545</name>
</gene>
<evidence type="ECO:0000313" key="4">
    <source>
        <dbReference type="EMBL" id="RIX28827.1"/>
    </source>
</evidence>
<keyword evidence="5" id="KW-1185">Reference proteome</keyword>
<feature type="domain" description="Mannosylglycerate hydrolase MGH1-like glycoside hydrolase" evidence="3">
    <location>
        <begin position="262"/>
        <end position="569"/>
    </location>
</feature>
<dbReference type="Pfam" id="PF22422">
    <property type="entry name" value="MGH1-like_GH"/>
    <property type="match status" value="1"/>
</dbReference>
<dbReference type="InterPro" id="IPR012341">
    <property type="entry name" value="6hp_glycosidase-like_sf"/>
</dbReference>
<comment type="caution">
    <text evidence="4">The sequence shown here is derived from an EMBL/GenBank/DDBJ whole genome shotgun (WGS) entry which is preliminary data.</text>
</comment>
<name>A0A3A1U4P7_9MICO</name>
<feature type="region of interest" description="Disordered" evidence="1">
    <location>
        <begin position="616"/>
        <end position="635"/>
    </location>
</feature>
<evidence type="ECO:0000259" key="2">
    <source>
        <dbReference type="Pfam" id="PF14742"/>
    </source>
</evidence>
<accession>A0A3A1U4P7</accession>
<dbReference type="RefSeq" id="WP_119483136.1">
    <property type="nucleotide sequence ID" value="NZ_QXTG01000002.1"/>
</dbReference>
<dbReference type="InterPro" id="IPR054491">
    <property type="entry name" value="MGH1-like_GH"/>
</dbReference>
<dbReference type="InterPro" id="IPR008928">
    <property type="entry name" value="6-hairpin_glycosidase_sf"/>
</dbReference>
<dbReference type="EMBL" id="QXTG01000002">
    <property type="protein sequence ID" value="RIX28827.1"/>
    <property type="molecule type" value="Genomic_DNA"/>
</dbReference>
<proteinExistence type="predicted"/>
<dbReference type="InterPro" id="IPR032856">
    <property type="entry name" value="GDE_N_bis"/>
</dbReference>
<dbReference type="OrthoDB" id="9759959at2"/>
<dbReference type="SUPFAM" id="SSF48208">
    <property type="entry name" value="Six-hairpin glycosidases"/>
    <property type="match status" value="1"/>
</dbReference>
<dbReference type="Gene3D" id="1.50.10.10">
    <property type="match status" value="1"/>
</dbReference>
<dbReference type="GO" id="GO:0005975">
    <property type="term" value="P:carbohydrate metabolic process"/>
    <property type="evidence" value="ECO:0007669"/>
    <property type="project" value="InterPro"/>
</dbReference>
<dbReference type="Proteomes" id="UP000265742">
    <property type="component" value="Unassembled WGS sequence"/>
</dbReference>
<sequence length="635" mass="66627">MRQPFLHDAEVVLAAPAQVWSRADGSFSAPIDGLYVSDVRVLSGLAVEVEGTGVEHVRTDRRSAREVAFTGLLRGLDGAGADPRVRLDRVREVAADGMRETITVRSGRDVPIDVAVSVRLVADLADMPLVKSGGVGATAAFALADGTATWGADAVRATLSTDGFVAAVEDGALVLRLAARVAPRGTATASWRVRAEDSAAVVAAPPAPVRLGAAPTGDPTLDEWTERALGDLEALELVLPGGEGDVFLAAGAPWFLTLFGRDSIWAARMLLPLDTELARGTLRVLARTQGTTTDEATGERPGGIVHELRRGENALGDGSVLPPRYYGTIDATPLWILLLHDAWRAGLPDREVVALLPALRAALGWLADGVPEDGFLTYHDPTGRGLANQGWKDSGDSVQWQDGRLAEGPIALCEVQAYAHEAALAAVVLLRAFGDEAEAARWRDWAAALKARFRGAFWVEDGEGGHPAIALDAQGRAVDSLTSNIGHLLGTGILDADDERRVAALLVDPRLDSGLGLRTLATDAAGYWPLSYHGGSVWTHDTAIAVHGLLRAGFPEEARRLASGLLDASRAFAARMPELHGGDAAADGSPVPYPAACRPQAWSAAAAVVVRDAVAGGSAREERIPAPSRSTRAAG</sequence>